<feature type="signal peptide" evidence="3">
    <location>
        <begin position="1"/>
        <end position="16"/>
    </location>
</feature>
<keyword evidence="1 2" id="KW-0193">Cuticle</keyword>
<sequence>MFKFVAIFALVAYTSASPIVATPYGLAAPVGVAPVGYGYSKVVAAPAVVKTVEFDANPNYSFTYSVNDASTGDVKSQSESRNGDVVTGQYSFIEADGTRRIVDYTASDANGFNAVVRKEGAVAKVVAPIAKVIAPVAAAYHAPIYHAPIAAPVIAKPFYG</sequence>
<keyword evidence="5" id="KW-1185">Reference proteome</keyword>
<reference evidence="4" key="2">
    <citation type="submission" date="2022-10" db="EMBL/GenBank/DDBJ databases">
        <authorList>
            <consortium name="ENA_rothamsted_submissions"/>
            <consortium name="culmorum"/>
            <person name="King R."/>
        </authorList>
    </citation>
    <scope>NUCLEOTIDE SEQUENCE</scope>
</reference>
<dbReference type="Proteomes" id="UP001153620">
    <property type="component" value="Chromosome 2"/>
</dbReference>
<dbReference type="PANTHER" id="PTHR12236">
    <property type="entry name" value="STRUCTURAL CONTITUENT OF CUTICLE"/>
    <property type="match status" value="1"/>
</dbReference>
<dbReference type="Pfam" id="PF00379">
    <property type="entry name" value="Chitin_bind_4"/>
    <property type="match status" value="1"/>
</dbReference>
<dbReference type="InterPro" id="IPR000618">
    <property type="entry name" value="Insect_cuticle"/>
</dbReference>
<proteinExistence type="predicted"/>
<keyword evidence="3" id="KW-0732">Signal</keyword>
<gene>
    <name evidence="4" type="ORF">CHIRRI_LOCUS7106</name>
</gene>
<dbReference type="PANTHER" id="PTHR12236:SF86">
    <property type="entry name" value="CCP84AC-RELATED"/>
    <property type="match status" value="1"/>
</dbReference>
<evidence type="ECO:0000256" key="3">
    <source>
        <dbReference type="SAM" id="SignalP"/>
    </source>
</evidence>
<dbReference type="PROSITE" id="PS51155">
    <property type="entry name" value="CHIT_BIND_RR_2"/>
    <property type="match status" value="1"/>
</dbReference>
<name>A0A9N9RUX1_9DIPT</name>
<dbReference type="OrthoDB" id="10071059at2759"/>
<evidence type="ECO:0000256" key="2">
    <source>
        <dbReference type="PROSITE-ProRule" id="PRU00497"/>
    </source>
</evidence>
<protein>
    <submittedName>
        <fullName evidence="4">Uncharacterized protein</fullName>
    </submittedName>
</protein>
<evidence type="ECO:0000256" key="1">
    <source>
        <dbReference type="ARBA" id="ARBA00022460"/>
    </source>
</evidence>
<dbReference type="GO" id="GO:0031012">
    <property type="term" value="C:extracellular matrix"/>
    <property type="evidence" value="ECO:0007669"/>
    <property type="project" value="TreeGrafter"/>
</dbReference>
<evidence type="ECO:0000313" key="4">
    <source>
        <dbReference type="EMBL" id="CAG9804213.1"/>
    </source>
</evidence>
<organism evidence="4 5">
    <name type="scientific">Chironomus riparius</name>
    <dbReference type="NCBI Taxonomy" id="315576"/>
    <lineage>
        <taxon>Eukaryota</taxon>
        <taxon>Metazoa</taxon>
        <taxon>Ecdysozoa</taxon>
        <taxon>Arthropoda</taxon>
        <taxon>Hexapoda</taxon>
        <taxon>Insecta</taxon>
        <taxon>Pterygota</taxon>
        <taxon>Neoptera</taxon>
        <taxon>Endopterygota</taxon>
        <taxon>Diptera</taxon>
        <taxon>Nematocera</taxon>
        <taxon>Chironomoidea</taxon>
        <taxon>Chironomidae</taxon>
        <taxon>Chironominae</taxon>
        <taxon>Chironomus</taxon>
    </lineage>
</organism>
<accession>A0A9N9RUX1</accession>
<feature type="chain" id="PRO_5040412131" evidence="3">
    <location>
        <begin position="17"/>
        <end position="160"/>
    </location>
</feature>
<dbReference type="GO" id="GO:0042302">
    <property type="term" value="F:structural constituent of cuticle"/>
    <property type="evidence" value="ECO:0007669"/>
    <property type="project" value="UniProtKB-UniRule"/>
</dbReference>
<dbReference type="AlphaFoldDB" id="A0A9N9RUX1"/>
<dbReference type="PRINTS" id="PR00947">
    <property type="entry name" value="CUTICLE"/>
</dbReference>
<reference evidence="4" key="1">
    <citation type="submission" date="2022-01" db="EMBL/GenBank/DDBJ databases">
        <authorList>
            <person name="King R."/>
        </authorList>
    </citation>
    <scope>NUCLEOTIDE SEQUENCE</scope>
</reference>
<dbReference type="EMBL" id="OU895878">
    <property type="protein sequence ID" value="CAG9804213.1"/>
    <property type="molecule type" value="Genomic_DNA"/>
</dbReference>
<evidence type="ECO:0000313" key="5">
    <source>
        <dbReference type="Proteomes" id="UP001153620"/>
    </source>
</evidence>
<dbReference type="InterPro" id="IPR051217">
    <property type="entry name" value="Insect_Cuticle_Struc_Prot"/>
</dbReference>
<dbReference type="GO" id="GO:0005615">
    <property type="term" value="C:extracellular space"/>
    <property type="evidence" value="ECO:0007669"/>
    <property type="project" value="TreeGrafter"/>
</dbReference>